<dbReference type="InterPro" id="IPR044862">
    <property type="entry name" value="Pro_4_hyd_alph_FE2OG_OXY"/>
</dbReference>
<evidence type="ECO:0000313" key="4">
    <source>
        <dbReference type="Proteomes" id="UP000324585"/>
    </source>
</evidence>
<feature type="domain" description="Prolyl 4-hydroxylase alpha subunit Fe(2+) 2OG dioxygenase" evidence="2">
    <location>
        <begin position="116"/>
        <end position="225"/>
    </location>
</feature>
<dbReference type="AlphaFoldDB" id="A0A5J4YZK8"/>
<keyword evidence="4" id="KW-1185">Reference proteome</keyword>
<accession>A0A5J4YZK8</accession>
<evidence type="ECO:0000313" key="3">
    <source>
        <dbReference type="EMBL" id="KAA8496756.1"/>
    </source>
</evidence>
<feature type="region of interest" description="Disordered" evidence="1">
    <location>
        <begin position="1"/>
        <end position="21"/>
    </location>
</feature>
<dbReference type="Proteomes" id="UP000324585">
    <property type="component" value="Unassembled WGS sequence"/>
</dbReference>
<dbReference type="OMA" id="MTPVWLS"/>
<reference evidence="4" key="1">
    <citation type="journal article" date="2019" name="Nat. Commun.">
        <title>Expansion of phycobilisome linker gene families in mesophilic red algae.</title>
        <authorList>
            <person name="Lee J."/>
            <person name="Kim D."/>
            <person name="Bhattacharya D."/>
            <person name="Yoon H.S."/>
        </authorList>
    </citation>
    <scope>NUCLEOTIDE SEQUENCE [LARGE SCALE GENOMIC DNA]</scope>
    <source>
        <strain evidence="4">CCMP 1328</strain>
    </source>
</reference>
<dbReference type="Gene3D" id="2.60.120.620">
    <property type="entry name" value="q2cbj1_9rhob like domain"/>
    <property type="match status" value="1"/>
</dbReference>
<evidence type="ECO:0000259" key="2">
    <source>
        <dbReference type="Pfam" id="PF13640"/>
    </source>
</evidence>
<comment type="caution">
    <text evidence="3">The sequence shown here is derived from an EMBL/GenBank/DDBJ whole genome shotgun (WGS) entry which is preliminary data.</text>
</comment>
<protein>
    <recommendedName>
        <fullName evidence="2">Prolyl 4-hydroxylase alpha subunit Fe(2+) 2OG dioxygenase domain-containing protein</fullName>
    </recommendedName>
</protein>
<dbReference type="OrthoDB" id="10263493at2759"/>
<proteinExistence type="predicted"/>
<dbReference type="EMBL" id="VRMN01000002">
    <property type="protein sequence ID" value="KAA8496756.1"/>
    <property type="molecule type" value="Genomic_DNA"/>
</dbReference>
<gene>
    <name evidence="3" type="ORF">FVE85_0485</name>
</gene>
<name>A0A5J4YZK8_PORPP</name>
<dbReference type="Pfam" id="PF13640">
    <property type="entry name" value="2OG-FeII_Oxy_3"/>
    <property type="match status" value="1"/>
</dbReference>
<organism evidence="3 4">
    <name type="scientific">Porphyridium purpureum</name>
    <name type="common">Red alga</name>
    <name type="synonym">Porphyridium cruentum</name>
    <dbReference type="NCBI Taxonomy" id="35688"/>
    <lineage>
        <taxon>Eukaryota</taxon>
        <taxon>Rhodophyta</taxon>
        <taxon>Bangiophyceae</taxon>
        <taxon>Porphyridiales</taxon>
        <taxon>Porphyridiaceae</taxon>
        <taxon>Porphyridium</taxon>
    </lineage>
</organism>
<sequence length="347" mass="39250">MHSTISSDTDDDAGKRAGSVSSFGPSQHVRLETGFLDAKLAENLRGAFDLVFARKNARELNPKRFVWDNWFVENQYHMQRTPASEFFSEDLYAELENALLEYGQRRLGCSSMTPVWLSYYTHGMKQELHADVPHGPFAFVLSLTLNEHRKSHFTGGETVILKPRVLDYWRSFEAHEVIEETSILTRIEPEFNRLVVFDPRFPHGVSQVEGTRDPSKGRLVLHGWFAEPSPFFEGEAFSNTDAAADALNLVLEDLFATLQEMPRLMGVLCLRLTIAANDGRVQHVEILADTLIPHPSDFESDPAEVRDEALNIIFNCLAEAKFAVDKADSEIQDNEECAFVTIPLVFE</sequence>
<evidence type="ECO:0000256" key="1">
    <source>
        <dbReference type="SAM" id="MobiDB-lite"/>
    </source>
</evidence>